<feature type="region of interest" description="Disordered" evidence="1">
    <location>
        <begin position="252"/>
        <end position="272"/>
    </location>
</feature>
<dbReference type="PANTHER" id="PTHR23150:SF19">
    <property type="entry name" value="FORMYLGLYCINE-GENERATING ENZYME"/>
    <property type="match status" value="1"/>
</dbReference>
<dbReference type="Proteomes" id="UP001179614">
    <property type="component" value="Chromosome"/>
</dbReference>
<sequence>MLRADPGHCEWLPDDVKTGEMVFIPGGTFRMGSDHHYPEEAPSHRVFVDGFWIDRTPVTNRQFRQFVDATGHVTEAEIVPDPTDYPGALNEMLYAGSLVFSPLPRITDLTDWSQWWSFMRGANWQHPYGAGSNIGDLDDHPVVHVAYGDAAAYAHWAGKDLPTEAEWEFAARGGLDGEEFAWGDALMPGGRHMANIWQGNFPIQNLGEDGFQRTSPVLAFPPNGYGLHDMIGNVWEWTSDWWSPRHQANAAKSCGIPKNPRGGREDASYDPRQPDIRIPCKVLKGGSHLCAPNYCRRYRPAARHAEPVDISTSDVGFRCVVRTPLAVDRTRERMAASALA</sequence>
<evidence type="ECO:0000259" key="2">
    <source>
        <dbReference type="Pfam" id="PF03781"/>
    </source>
</evidence>
<dbReference type="Pfam" id="PF03781">
    <property type="entry name" value="FGE-sulfatase"/>
    <property type="match status" value="1"/>
</dbReference>
<keyword evidence="4" id="KW-1185">Reference proteome</keyword>
<dbReference type="InterPro" id="IPR005532">
    <property type="entry name" value="SUMF_dom"/>
</dbReference>
<dbReference type="InterPro" id="IPR051043">
    <property type="entry name" value="Sulfatase_Mod_Factor_Kinase"/>
</dbReference>
<gene>
    <name evidence="3" type="ORF">I3J27_18765</name>
</gene>
<dbReference type="PANTHER" id="PTHR23150">
    <property type="entry name" value="SULFATASE MODIFYING FACTOR 1, 2"/>
    <property type="match status" value="1"/>
</dbReference>
<feature type="domain" description="Sulfatase-modifying factor enzyme-like" evidence="2">
    <location>
        <begin position="19"/>
        <end position="320"/>
    </location>
</feature>
<dbReference type="SUPFAM" id="SSF56436">
    <property type="entry name" value="C-type lectin-like"/>
    <property type="match status" value="1"/>
</dbReference>
<evidence type="ECO:0000313" key="4">
    <source>
        <dbReference type="Proteomes" id="UP001179614"/>
    </source>
</evidence>
<dbReference type="InterPro" id="IPR016187">
    <property type="entry name" value="CTDL_fold"/>
</dbReference>
<proteinExistence type="predicted"/>
<dbReference type="EMBL" id="CP089391">
    <property type="protein sequence ID" value="WBL82370.1"/>
    <property type="molecule type" value="Genomic_DNA"/>
</dbReference>
<evidence type="ECO:0000256" key="1">
    <source>
        <dbReference type="SAM" id="MobiDB-lite"/>
    </source>
</evidence>
<name>A0ABY7MVE4_9BRAD</name>
<reference evidence="3" key="1">
    <citation type="submission" date="2021-12" db="EMBL/GenBank/DDBJ databases">
        <title>Bradyrhizobium xenonodulans sp. nov.</title>
        <authorList>
            <person name="Claassens R."/>
            <person name="Venter S.N."/>
            <person name="Beukes C.W."/>
            <person name="Stepkowski T."/>
            <person name="Steenkamp E.T."/>
        </authorList>
    </citation>
    <scope>NUCLEOTIDE SEQUENCE</scope>
    <source>
        <strain evidence="3">14AB</strain>
    </source>
</reference>
<protein>
    <submittedName>
        <fullName evidence="3">Formylglycine-generating enzyme family protein</fullName>
    </submittedName>
</protein>
<evidence type="ECO:0000313" key="3">
    <source>
        <dbReference type="EMBL" id="WBL82370.1"/>
    </source>
</evidence>
<feature type="compositionally biased region" description="Basic and acidic residues" evidence="1">
    <location>
        <begin position="262"/>
        <end position="272"/>
    </location>
</feature>
<dbReference type="Gene3D" id="3.90.1580.10">
    <property type="entry name" value="paralog of FGE (formylglycine-generating enzyme)"/>
    <property type="match status" value="1"/>
</dbReference>
<organism evidence="3 4">
    <name type="scientific">Bradyrhizobium xenonodulans</name>
    <dbReference type="NCBI Taxonomy" id="2736875"/>
    <lineage>
        <taxon>Bacteria</taxon>
        <taxon>Pseudomonadati</taxon>
        <taxon>Pseudomonadota</taxon>
        <taxon>Alphaproteobacteria</taxon>
        <taxon>Hyphomicrobiales</taxon>
        <taxon>Nitrobacteraceae</taxon>
        <taxon>Bradyrhizobium</taxon>
    </lineage>
</organism>
<dbReference type="RefSeq" id="WP_270172264.1">
    <property type="nucleotide sequence ID" value="NZ_CP089391.1"/>
</dbReference>
<dbReference type="InterPro" id="IPR042095">
    <property type="entry name" value="SUMF_sf"/>
</dbReference>
<accession>A0ABY7MVE4</accession>